<keyword evidence="1" id="KW-0812">Transmembrane</keyword>
<proteinExistence type="predicted"/>
<keyword evidence="1" id="KW-0472">Membrane</keyword>
<gene>
    <name evidence="2" type="ORF">OKIOD_LOCUS16946</name>
</gene>
<keyword evidence="3" id="KW-1185">Reference proteome</keyword>
<protein>
    <submittedName>
        <fullName evidence="2">Oidioi.mRNA.OKI2018_I69.chr2.g8181.t1.cds</fullName>
    </submittedName>
</protein>
<dbReference type="EMBL" id="OU015567">
    <property type="protein sequence ID" value="CAG5114111.1"/>
    <property type="molecule type" value="Genomic_DNA"/>
</dbReference>
<accession>A0ABN7T8H0</accession>
<feature type="transmembrane region" description="Helical" evidence="1">
    <location>
        <begin position="81"/>
        <end position="105"/>
    </location>
</feature>
<evidence type="ECO:0000256" key="1">
    <source>
        <dbReference type="SAM" id="Phobius"/>
    </source>
</evidence>
<feature type="transmembrane region" description="Helical" evidence="1">
    <location>
        <begin position="290"/>
        <end position="310"/>
    </location>
</feature>
<feature type="transmembrane region" description="Helical" evidence="1">
    <location>
        <begin position="7"/>
        <end position="30"/>
    </location>
</feature>
<organism evidence="2 3">
    <name type="scientific">Oikopleura dioica</name>
    <name type="common">Tunicate</name>
    <dbReference type="NCBI Taxonomy" id="34765"/>
    <lineage>
        <taxon>Eukaryota</taxon>
        <taxon>Metazoa</taxon>
        <taxon>Chordata</taxon>
        <taxon>Tunicata</taxon>
        <taxon>Appendicularia</taxon>
        <taxon>Copelata</taxon>
        <taxon>Oikopleuridae</taxon>
        <taxon>Oikopleura</taxon>
    </lineage>
</organism>
<evidence type="ECO:0000313" key="3">
    <source>
        <dbReference type="Proteomes" id="UP001158576"/>
    </source>
</evidence>
<evidence type="ECO:0000313" key="2">
    <source>
        <dbReference type="EMBL" id="CAG5114111.1"/>
    </source>
</evidence>
<dbReference type="Proteomes" id="UP001158576">
    <property type="component" value="Chromosome 2"/>
</dbReference>
<name>A0ABN7T8H0_OIKDI</name>
<keyword evidence="1" id="KW-1133">Transmembrane helix</keyword>
<reference evidence="2 3" key="1">
    <citation type="submission" date="2021-04" db="EMBL/GenBank/DDBJ databases">
        <authorList>
            <person name="Bliznina A."/>
        </authorList>
    </citation>
    <scope>NUCLEOTIDE SEQUENCE [LARGE SCALE GENOMIC DNA]</scope>
</reference>
<sequence length="318" mass="34158">MCSNRKAGFAISGFVVFIHVVLLAVLGWYLGAKLPDSIKNFEYLLDLGGIKIELSVDSLADLLDTQQGLFLGRNVEELTDLLILIVTLVGIVPLAMGLLASFSVFMSLKMNSSCCKCLTAMLSVLSAILYFIVMGVSIAMLVVIFNPAVRGLLDDSLSDLTRGVSGAGENLAGVLTRNRRQINEDLATELANSEYGQFIQEIDLNTFEAAVKEQAPNFELGDYVTADGTIDVSNSDALEQLAIDLNNAGVNVETLVDSIVDDVLTDLNVDTLLADSGIEKAFEEIGSAGVGVYGFLFFMIIFTGCFGCQVQGRKVSHI</sequence>
<feature type="transmembrane region" description="Helical" evidence="1">
    <location>
        <begin position="117"/>
        <end position="145"/>
    </location>
</feature>